<dbReference type="Proteomes" id="UP000050761">
    <property type="component" value="Unassembled WGS sequence"/>
</dbReference>
<protein>
    <submittedName>
        <fullName evidence="2">Ig-like domain-containing protein</fullName>
    </submittedName>
</protein>
<dbReference type="InterPro" id="IPR036179">
    <property type="entry name" value="Ig-like_dom_sf"/>
</dbReference>
<accession>A0A183GNI9</accession>
<keyword evidence="1" id="KW-1185">Reference proteome</keyword>
<evidence type="ECO:0000313" key="2">
    <source>
        <dbReference type="WBParaSite" id="HPBE_0002425901-mRNA-1"/>
    </source>
</evidence>
<dbReference type="SUPFAM" id="SSF48726">
    <property type="entry name" value="Immunoglobulin"/>
    <property type="match status" value="1"/>
</dbReference>
<evidence type="ECO:0000313" key="1">
    <source>
        <dbReference type="Proteomes" id="UP000050761"/>
    </source>
</evidence>
<sequence>LAVRNVLPTDAGFYHCVAKSEAGQAIGSRRVFVDREFTIPDLN</sequence>
<organism evidence="1 2">
    <name type="scientific">Heligmosomoides polygyrus</name>
    <name type="common">Parasitic roundworm</name>
    <dbReference type="NCBI Taxonomy" id="6339"/>
    <lineage>
        <taxon>Eukaryota</taxon>
        <taxon>Metazoa</taxon>
        <taxon>Ecdysozoa</taxon>
        <taxon>Nematoda</taxon>
        <taxon>Chromadorea</taxon>
        <taxon>Rhabditida</taxon>
        <taxon>Rhabditina</taxon>
        <taxon>Rhabditomorpha</taxon>
        <taxon>Strongyloidea</taxon>
        <taxon>Heligmosomidae</taxon>
        <taxon>Heligmosomoides</taxon>
    </lineage>
</organism>
<proteinExistence type="predicted"/>
<dbReference type="WBParaSite" id="HPBE_0002425901-mRNA-1">
    <property type="protein sequence ID" value="HPBE_0002425901-mRNA-1"/>
    <property type="gene ID" value="HPBE_0002425901"/>
</dbReference>
<name>A0A183GNI9_HELPZ</name>
<reference evidence="2" key="1">
    <citation type="submission" date="2019-09" db="UniProtKB">
        <authorList>
            <consortium name="WormBaseParasite"/>
        </authorList>
    </citation>
    <scope>IDENTIFICATION</scope>
</reference>
<dbReference type="AlphaFoldDB" id="A0A183GNI9"/>